<dbReference type="RefSeq" id="WP_336131064.1">
    <property type="nucleotide sequence ID" value="NZ_JBANDL010000002.1"/>
</dbReference>
<reference evidence="1 2" key="1">
    <citation type="submission" date="2024-02" db="EMBL/GenBank/DDBJ databases">
        <title>Lysobacter Genome Sequencing and Mining.</title>
        <authorList>
            <person name="Bierman J."/>
            <person name="Walker M.C."/>
        </authorList>
    </citation>
    <scope>NUCLEOTIDE SEQUENCE [LARGE SCALE GENOMIC DNA]</scope>
    <source>
        <strain evidence="1 2">PB6250</strain>
    </source>
</reference>
<comment type="caution">
    <text evidence="1">The sequence shown here is derived from an EMBL/GenBank/DDBJ whole genome shotgun (WGS) entry which is preliminary data.</text>
</comment>
<keyword evidence="2" id="KW-1185">Reference proteome</keyword>
<sequence>MGLHLEAGTLWDGTKDIRPGMPYGTRPRLLLLHLIRTYLHTHHRTIDLSMTLRHFMTQTLSIDASGGERGGGTSFNEQLRALAACRLWIGYAAASATSRVQSADGWVSVFEDFAVETKKSDPRTPWRKTITLSREFVATLRESAVPLDIRALRGIQDSALSLDVYAWLAHRLHRLEHSVVLHWASLRGQFAHEYDDKKAFKRNFKKSMHDVLTVYPQASVRPVFGGYLLLPSPAPVGVLEKDEAFAAMR</sequence>
<proteinExistence type="predicted"/>
<evidence type="ECO:0000313" key="2">
    <source>
        <dbReference type="Proteomes" id="UP001387215"/>
    </source>
</evidence>
<dbReference type="Pfam" id="PF04796">
    <property type="entry name" value="RepA_C"/>
    <property type="match status" value="1"/>
</dbReference>
<name>A0ABU8CYI8_9GAMM</name>
<organism evidence="1 2">
    <name type="scientific">Lysobacter firmicutimachus</name>
    <dbReference type="NCBI Taxonomy" id="1792846"/>
    <lineage>
        <taxon>Bacteria</taxon>
        <taxon>Pseudomonadati</taxon>
        <taxon>Pseudomonadota</taxon>
        <taxon>Gammaproteobacteria</taxon>
        <taxon>Lysobacterales</taxon>
        <taxon>Lysobacteraceae</taxon>
        <taxon>Lysobacter</taxon>
    </lineage>
</organism>
<dbReference type="Proteomes" id="UP001387215">
    <property type="component" value="Unassembled WGS sequence"/>
</dbReference>
<gene>
    <name evidence="1" type="ORF">V2J18_04000</name>
</gene>
<dbReference type="InterPro" id="IPR006881">
    <property type="entry name" value="RepA_C"/>
</dbReference>
<protein>
    <submittedName>
        <fullName evidence="1">Replication protein RepA</fullName>
    </submittedName>
</protein>
<accession>A0ABU8CYI8</accession>
<dbReference type="EMBL" id="JBANDL010000002">
    <property type="protein sequence ID" value="MEI2453839.1"/>
    <property type="molecule type" value="Genomic_DNA"/>
</dbReference>
<evidence type="ECO:0000313" key="1">
    <source>
        <dbReference type="EMBL" id="MEI2453839.1"/>
    </source>
</evidence>